<dbReference type="EMBL" id="CP002117">
    <property type="protein sequence ID" value="ADN36527.1"/>
    <property type="molecule type" value="Genomic_DNA"/>
</dbReference>
<dbReference type="GeneID" id="9744249"/>
<dbReference type="HOGENOM" id="CLU_104918_0_0_2"/>
<dbReference type="Proteomes" id="UP000006565">
    <property type="component" value="Chromosome"/>
</dbReference>
<dbReference type="CDD" id="cd11714">
    <property type="entry name" value="GINS_A_archaea"/>
    <property type="match status" value="1"/>
</dbReference>
<dbReference type="Gene3D" id="1.20.58.1030">
    <property type="match status" value="1"/>
</dbReference>
<dbReference type="InterPro" id="IPR021151">
    <property type="entry name" value="GINS_A"/>
</dbReference>
<proteinExistence type="predicted"/>
<evidence type="ECO:0000313" key="3">
    <source>
        <dbReference type="Proteomes" id="UP000006565"/>
    </source>
</evidence>
<dbReference type="OrthoDB" id="157576at2157"/>
<reference evidence="2 3" key="1">
    <citation type="journal article" date="2010" name="Stand. Genomic Sci.">
        <title>Complete genome sequence of Methanoplanus petrolearius type strain (SEBR 4847).</title>
        <authorList>
            <person name="Brambilla E."/>
            <person name="Djao O.D."/>
            <person name="Daligault H."/>
            <person name="Lapidus A."/>
            <person name="Lucas S."/>
            <person name="Hammon N."/>
            <person name="Nolan M."/>
            <person name="Tice H."/>
            <person name="Cheng J.F."/>
            <person name="Han C."/>
            <person name="Tapia R."/>
            <person name="Goodwin L."/>
            <person name="Pitluck S."/>
            <person name="Liolios K."/>
            <person name="Ivanova N."/>
            <person name="Mavromatis K."/>
            <person name="Mikhailova N."/>
            <person name="Pati A."/>
            <person name="Chen A."/>
            <person name="Palaniappan K."/>
            <person name="Land M."/>
            <person name="Hauser L."/>
            <person name="Chang Y.J."/>
            <person name="Jeffries C.D."/>
            <person name="Rohde M."/>
            <person name="Spring S."/>
            <person name="Sikorski J."/>
            <person name="Goker M."/>
            <person name="Woyke T."/>
            <person name="Bristow J."/>
            <person name="Eisen J.A."/>
            <person name="Markowitz V."/>
            <person name="Hugenholtz P."/>
            <person name="Kyrpides N.C."/>
            <person name="Klenk H.P."/>
        </authorList>
    </citation>
    <scope>NUCLEOTIDE SEQUENCE [LARGE SCALE GENOMIC DNA]</scope>
    <source>
        <strain evidence="3">DSM 11571 / OCM 486 / SEBR 4847</strain>
    </source>
</reference>
<protein>
    <recommendedName>
        <fullName evidence="1">GINS subunit domain-containing protein</fullName>
    </recommendedName>
</protein>
<dbReference type="KEGG" id="mpi:Mpet_1774"/>
<evidence type="ECO:0000259" key="1">
    <source>
        <dbReference type="Pfam" id="PF05916"/>
    </source>
</evidence>
<feature type="domain" description="GINS subunit" evidence="1">
    <location>
        <begin position="32"/>
        <end position="122"/>
    </location>
</feature>
<sequence length="222" mass="25122">MDLDYLRLIVLEERDSGRLAEISHETFRDSAEYLQELYSEAKEKSIDNFSTRRVSELIDEIESVTSTLQDISSLRLNKIIKLALVTVQGERTDKDELKRMLPPEREMYEEILKSVKACRSRMIEPDMEALSAPAAVDEIPVPVMESGESFLPDIGIVAEDAAVPTDEPQGYEPVYVSEDIDSFMGLDGRIYTLSKEDIVMLPEKNASVLYTRNIALNIRVGK</sequence>
<dbReference type="Pfam" id="PF05916">
    <property type="entry name" value="Sld5"/>
    <property type="match status" value="1"/>
</dbReference>
<dbReference type="Gene3D" id="3.40.5.50">
    <property type="match status" value="1"/>
</dbReference>
<organism evidence="2 3">
    <name type="scientific">Methanolacinia petrolearia (strain DSM 11571 / OCM 486 / SEBR 4847)</name>
    <name type="common">Methanoplanus petrolearius</name>
    <dbReference type="NCBI Taxonomy" id="679926"/>
    <lineage>
        <taxon>Archaea</taxon>
        <taxon>Methanobacteriati</taxon>
        <taxon>Methanobacteriota</taxon>
        <taxon>Stenosarchaea group</taxon>
        <taxon>Methanomicrobia</taxon>
        <taxon>Methanomicrobiales</taxon>
        <taxon>Methanomicrobiaceae</taxon>
        <taxon>Methanolacinia</taxon>
    </lineage>
</organism>
<dbReference type="RefSeq" id="WP_013329704.1">
    <property type="nucleotide sequence ID" value="NC_014507.1"/>
</dbReference>
<evidence type="ECO:0000313" key="2">
    <source>
        <dbReference type="EMBL" id="ADN36527.1"/>
    </source>
</evidence>
<dbReference type="eggNOG" id="arCOG00551">
    <property type="taxonomic scope" value="Archaea"/>
</dbReference>
<keyword evidence="3" id="KW-1185">Reference proteome</keyword>
<accession>E1RI62</accession>
<dbReference type="AlphaFoldDB" id="E1RI62"/>
<gene>
    <name evidence="2" type="ordered locus">Mpet_1774</name>
</gene>
<dbReference type="STRING" id="679926.Mpet_1774"/>
<name>E1RI62_METP4</name>